<dbReference type="Proteomes" id="UP000228560">
    <property type="component" value="Unassembled WGS sequence"/>
</dbReference>
<dbReference type="InterPro" id="IPR058240">
    <property type="entry name" value="rSAM_sf"/>
</dbReference>
<keyword evidence="5" id="KW-0411">Iron-sulfur</keyword>
<dbReference type="GO" id="GO:0046872">
    <property type="term" value="F:metal ion binding"/>
    <property type="evidence" value="ECO:0007669"/>
    <property type="project" value="UniProtKB-KW"/>
</dbReference>
<dbReference type="Proteomes" id="UP000231493">
    <property type="component" value="Unassembled WGS sequence"/>
</dbReference>
<dbReference type="SFLD" id="SFLDS00029">
    <property type="entry name" value="Radical_SAM"/>
    <property type="match status" value="1"/>
</dbReference>
<keyword evidence="3" id="KW-0479">Metal-binding</keyword>
<dbReference type="STRING" id="1805029.AUK42_03150"/>
<dbReference type="Pfam" id="PF13186">
    <property type="entry name" value="SPASM"/>
    <property type="match status" value="1"/>
</dbReference>
<keyword evidence="2" id="KW-0949">S-adenosyl-L-methionine</keyword>
<evidence type="ECO:0000256" key="1">
    <source>
        <dbReference type="ARBA" id="ARBA00001966"/>
    </source>
</evidence>
<organism evidence="7 11">
    <name type="scientific">Candidatus Infernicultor aquiphilus</name>
    <dbReference type="NCBI Taxonomy" id="1805029"/>
    <lineage>
        <taxon>Bacteria</taxon>
        <taxon>Pseudomonadati</taxon>
        <taxon>Atribacterota</taxon>
        <taxon>Candidatus Phoenicimicrobiia</taxon>
        <taxon>Candidatus Pheonicimicrobiales</taxon>
        <taxon>Candidatus Phoenicimicrobiaceae</taxon>
        <taxon>Candidatus Infernicultor</taxon>
    </lineage>
</organism>
<evidence type="ECO:0000313" key="11">
    <source>
        <dbReference type="Proteomes" id="UP000182763"/>
    </source>
</evidence>
<reference evidence="7 11" key="1">
    <citation type="journal article" date="2016" name="Environ. Microbiol.">
        <title>Genomic resolution of a cold subsurface aquifer community provides metabolic insights for novel microbes adapted to high CO concentrations.</title>
        <authorList>
            <person name="Probst A.J."/>
            <person name="Castelle C.J."/>
            <person name="Singh A."/>
            <person name="Brown C.T."/>
            <person name="Anantharaman K."/>
            <person name="Sharon I."/>
            <person name="Hug L.A."/>
            <person name="Burstein D."/>
            <person name="Emerson J.B."/>
            <person name="Thomas B.C."/>
            <person name="Banfield J.F."/>
        </authorList>
    </citation>
    <scope>NUCLEOTIDE SEQUENCE [LARGE SCALE GENOMIC DNA]</scope>
    <source>
        <strain evidence="7">CG2_30_33_13</strain>
    </source>
</reference>
<feature type="domain" description="Radical SAM core" evidence="6">
    <location>
        <begin position="108"/>
        <end position="315"/>
    </location>
</feature>
<dbReference type="EMBL" id="PFTV01000029">
    <property type="protein sequence ID" value="PJB57830.1"/>
    <property type="molecule type" value="Genomic_DNA"/>
</dbReference>
<evidence type="ECO:0000313" key="7">
    <source>
        <dbReference type="EMBL" id="OIP71729.1"/>
    </source>
</evidence>
<protein>
    <submittedName>
        <fullName evidence="7">Radical SAM protein</fullName>
    </submittedName>
</protein>
<keyword evidence="4" id="KW-0408">Iron</keyword>
<accession>A0A1J5GG68</accession>
<evidence type="ECO:0000256" key="4">
    <source>
        <dbReference type="ARBA" id="ARBA00023004"/>
    </source>
</evidence>
<dbReference type="PROSITE" id="PS51918">
    <property type="entry name" value="RADICAL_SAM"/>
    <property type="match status" value="1"/>
</dbReference>
<accession>A0A2M7PP24</accession>
<evidence type="ECO:0000313" key="8">
    <source>
        <dbReference type="EMBL" id="PIX33601.1"/>
    </source>
</evidence>
<reference evidence="12 13" key="2">
    <citation type="submission" date="2017-09" db="EMBL/GenBank/DDBJ databases">
        <title>Depth-based differentiation of microbial function through sediment-hosted aquifers and enrichment of novel symbionts in the deep terrestrial subsurface.</title>
        <authorList>
            <person name="Probst A.J."/>
            <person name="Ladd B."/>
            <person name="Jarett J.K."/>
            <person name="Geller-Mcgrath D.E."/>
            <person name="Sieber C.M."/>
            <person name="Emerson J.B."/>
            <person name="Anantharaman K."/>
            <person name="Thomas B.C."/>
            <person name="Malmstrom R."/>
            <person name="Stieglmeier M."/>
            <person name="Klingl A."/>
            <person name="Woyke T."/>
            <person name="Ryan C.M."/>
            <person name="Banfield J.F."/>
        </authorList>
    </citation>
    <scope>NUCLEOTIDE SEQUENCE [LARGE SCALE GENOMIC DNA]</scope>
    <source>
        <strain evidence="9">CG_4_10_14_3_um_filter_34_13</strain>
        <strain evidence="10">CG_4_9_14_3_um_filter_33_16</strain>
    </source>
</reference>
<dbReference type="Proteomes" id="UP000230646">
    <property type="component" value="Unassembled WGS sequence"/>
</dbReference>
<gene>
    <name evidence="7" type="ORF">AUK42_03150</name>
    <name evidence="10" type="ORF">CO097_01195</name>
    <name evidence="9" type="ORF">COZ07_05925</name>
    <name evidence="8" type="ORF">COZ58_07095</name>
</gene>
<dbReference type="RefSeq" id="WP_406607676.1">
    <property type="nucleotide sequence ID" value="NZ_PFKO01000229.1"/>
</dbReference>
<evidence type="ECO:0000313" key="10">
    <source>
        <dbReference type="EMBL" id="PJB57830.1"/>
    </source>
</evidence>
<evidence type="ECO:0000313" key="13">
    <source>
        <dbReference type="Proteomes" id="UP000230646"/>
    </source>
</evidence>
<sequence>MVNLNFAKKYVGEKILQETLNYLVKNPEQNIPKLAALLKKIAVNKNHKKIIEAILQSYNQNLNTRKYINRVLTEINPYVRQKMVTNFVINNWLIGVPQKKKKIEELGVNIPFTILIDPTSACNLRCEGCWAGAQMKHDTLSYELLDRILTEAKELGIYWIVMSGGEPFAYPHLFEIAEKHNDMAFMLYTNGTFINNEVAGKIVELGNITPAISLEGWKEQTDARRGESVFDKIVSAMDRLHSRGVLFGVSLTITRENYKEVTSDNFIEFLINKGAIYGWSFHYIPIGRNPNTDLMLKPDQRAYLIERVNHLRTHNPLMLMDFWNDGEYTQGCIAGGRSYFHITPSGKVTPCAFAQFTCDNIKEKSLLDVLKSPLFTAYQKRQPFCENHLRPCPIIDNPDALKEIVEESGAHPLYPGADAIISEDTNVFLNKKAAQWAKVSDPIWDKKVKKSEAIK</sequence>
<dbReference type="Gene3D" id="3.20.20.70">
    <property type="entry name" value="Aldolase class I"/>
    <property type="match status" value="1"/>
</dbReference>
<comment type="caution">
    <text evidence="7">The sequence shown here is derived from an EMBL/GenBank/DDBJ whole genome shotgun (WGS) entry which is preliminary data.</text>
</comment>
<dbReference type="SMART" id="SM00729">
    <property type="entry name" value="Elp3"/>
    <property type="match status" value="1"/>
</dbReference>
<dbReference type="CDD" id="cd01335">
    <property type="entry name" value="Radical_SAM"/>
    <property type="match status" value="1"/>
</dbReference>
<dbReference type="InterPro" id="IPR013785">
    <property type="entry name" value="Aldolase_TIM"/>
</dbReference>
<evidence type="ECO:0000256" key="5">
    <source>
        <dbReference type="ARBA" id="ARBA00023014"/>
    </source>
</evidence>
<dbReference type="SFLD" id="SFLDG01067">
    <property type="entry name" value="SPASM/twitch_domain_containing"/>
    <property type="match status" value="1"/>
</dbReference>
<comment type="cofactor">
    <cofactor evidence="1">
        <name>[4Fe-4S] cluster</name>
        <dbReference type="ChEBI" id="CHEBI:49883"/>
    </cofactor>
</comment>
<dbReference type="GO" id="GO:0051536">
    <property type="term" value="F:iron-sulfur cluster binding"/>
    <property type="evidence" value="ECO:0007669"/>
    <property type="project" value="UniProtKB-KW"/>
</dbReference>
<accession>A0A2M7K634</accession>
<dbReference type="SFLD" id="SFLDG01386">
    <property type="entry name" value="main_SPASM_domain-containing"/>
    <property type="match status" value="1"/>
</dbReference>
<reference evidence="8" key="3">
    <citation type="submission" date="2017-09" db="EMBL/GenBank/DDBJ databases">
        <title>Depth-based differentiation of microbial function through sediment-hosted aquifers and enrichment of novel symbionts in the deep terrestrial subsurface.</title>
        <authorList>
            <person name="Probst A.J."/>
            <person name="Ladd B."/>
            <person name="Jarett J.K."/>
            <person name="Geller-Mcgrath D.E."/>
            <person name="Sieber C.M.K."/>
            <person name="Emerson J.B."/>
            <person name="Anantharaman K."/>
            <person name="Thomas B.C."/>
            <person name="Malmstrom R."/>
            <person name="Stieglmeier M."/>
            <person name="Klingl A."/>
            <person name="Woyke T."/>
            <person name="Ryan C.M."/>
            <person name="Banfield J.F."/>
        </authorList>
    </citation>
    <scope>NUCLEOTIDE SEQUENCE</scope>
    <source>
        <strain evidence="8">CG_4_8_14_3_um_filter_34_18</strain>
    </source>
</reference>
<dbReference type="InterPro" id="IPR023885">
    <property type="entry name" value="4Fe4S-binding_SPASM_dom"/>
</dbReference>
<dbReference type="PANTHER" id="PTHR43524">
    <property type="entry name" value="RADICAL SAM SUPERFAMILY PROTEIN"/>
    <property type="match status" value="1"/>
</dbReference>
<evidence type="ECO:0000313" key="9">
    <source>
        <dbReference type="EMBL" id="PIY32370.1"/>
    </source>
</evidence>
<dbReference type="InterPro" id="IPR006638">
    <property type="entry name" value="Elp3/MiaA/NifB-like_rSAM"/>
</dbReference>
<dbReference type="EMBL" id="PFKO01000229">
    <property type="protein sequence ID" value="PIY32370.1"/>
    <property type="molecule type" value="Genomic_DNA"/>
</dbReference>
<dbReference type="AlphaFoldDB" id="A0A1J5GG68"/>
<dbReference type="SUPFAM" id="SSF102114">
    <property type="entry name" value="Radical SAM enzymes"/>
    <property type="match status" value="1"/>
</dbReference>
<evidence type="ECO:0000256" key="2">
    <source>
        <dbReference type="ARBA" id="ARBA00022691"/>
    </source>
</evidence>
<dbReference type="InterPro" id="IPR007197">
    <property type="entry name" value="rSAM"/>
</dbReference>
<dbReference type="PANTHER" id="PTHR43524:SF1">
    <property type="entry name" value="RADICAL SAM SUPERFAMILY PROTEIN"/>
    <property type="match status" value="1"/>
</dbReference>
<name>A0A1J5GG68_9BACT</name>
<proteinExistence type="predicted"/>
<dbReference type="EMBL" id="MNYY01000060">
    <property type="protein sequence ID" value="OIP71729.1"/>
    <property type="molecule type" value="Genomic_DNA"/>
</dbReference>
<evidence type="ECO:0000259" key="6">
    <source>
        <dbReference type="PROSITE" id="PS51918"/>
    </source>
</evidence>
<dbReference type="EMBL" id="PFIP01000142">
    <property type="protein sequence ID" value="PIX33601.1"/>
    <property type="molecule type" value="Genomic_DNA"/>
</dbReference>
<dbReference type="CDD" id="cd21128">
    <property type="entry name" value="SPASM_rSAM"/>
    <property type="match status" value="1"/>
</dbReference>
<dbReference type="Pfam" id="PF04055">
    <property type="entry name" value="Radical_SAM"/>
    <property type="match status" value="1"/>
</dbReference>
<dbReference type="Proteomes" id="UP000182763">
    <property type="component" value="Unassembled WGS sequence"/>
</dbReference>
<dbReference type="GO" id="GO:0003824">
    <property type="term" value="F:catalytic activity"/>
    <property type="evidence" value="ECO:0007669"/>
    <property type="project" value="InterPro"/>
</dbReference>
<evidence type="ECO:0000256" key="3">
    <source>
        <dbReference type="ARBA" id="ARBA00022723"/>
    </source>
</evidence>
<accession>A0A2M8CFI5</accession>
<evidence type="ECO:0000313" key="12">
    <source>
        <dbReference type="Proteomes" id="UP000228560"/>
    </source>
</evidence>